<organism evidence="1 2">
    <name type="scientific">Zestosphaera tikiterensis</name>
    <dbReference type="NCBI Taxonomy" id="1973259"/>
    <lineage>
        <taxon>Archaea</taxon>
        <taxon>Thermoproteota</taxon>
        <taxon>Thermoprotei</taxon>
        <taxon>Desulfurococcales</taxon>
        <taxon>Desulfurococcaceae</taxon>
        <taxon>Zestosphaera</taxon>
    </lineage>
</organism>
<dbReference type="Pfam" id="PF13941">
    <property type="entry name" value="MutL"/>
    <property type="match status" value="1"/>
</dbReference>
<sequence length="614" mass="68044">MSGLNSEPRFILATDVGSTTTKARFFGKVNGEWKFLASGEAPTTVEKPVEDVTKGVRNAVKEVEELTGHKIIDYSTEELKFIMPYRGNKTGIDVYVSTSSAGGGLQMLVMGVVKSITAESAQRAALGAGAIVMDVIAVDDGRETHEKVNIVRFLRPDMVLLAGGTDGGDKTHVLEMAEVLAVAKPKPRFGVSYRLPVIYAGNKNAREDIKRILSSDFFDVRVVDNIRPQIEVERVEPARNAILELFMEHVMAHAPGYEKLMKLTSTDIMPTPAAEGLMIRTFAEMKGVNVLGVGMGGATTNVYSVFDGRFLRTVSANLGMSYSIGNVFKEAGIDNVRRWIPFDMTDEDIMSIVYNKMIRPTTIPMTLEDLVVEHAIARESIRMAFNHHKYLARELKGVKKERTISDIFEEVKAEETYIDMMRVNYIIGTGGLLSRAPRRAQSMIILIDAFQPIGFTYVMQDSVFMIPHLGVLSKLYKEIALEIFEKECLVPLGTVVAGKGFDALGEKVADVELTFDDGREENVVLRFGEIVRISIPYNVEVEVSVKPSRNFDFGAGAGKPVSRKVRGGVVGLVLDGRGRPIYLPASDKERRKLVLGWFKSMDLYPHQLMNRVEV</sequence>
<evidence type="ECO:0000313" key="2">
    <source>
        <dbReference type="Proteomes" id="UP000244093"/>
    </source>
</evidence>
<reference evidence="1 2" key="1">
    <citation type="journal article" date="2018" name="Syst. Appl. Microbiol.">
        <title>A new symbiotic nanoarchaeote (Candidatus Nanoclepta minutus) and its host (Zestosphaera tikiterensis gen. nov., sp. nov.) from a New Zealand hot spring.</title>
        <authorList>
            <person name="St John E."/>
            <person name="Liu Y."/>
            <person name="Podar M."/>
            <person name="Stott M.B."/>
            <person name="Meneghin J."/>
            <person name="Chen Z."/>
            <person name="Lagutin K."/>
            <person name="Mitchell K."/>
            <person name="Reysenbach A.L."/>
        </authorList>
    </citation>
    <scope>NUCLEOTIDE SEQUENCE [LARGE SCALE GENOMIC DNA]</scope>
    <source>
        <strain evidence="1">NZ3</strain>
    </source>
</reference>
<dbReference type="EMBL" id="NBVN01000002">
    <property type="protein sequence ID" value="PUA33652.1"/>
    <property type="molecule type" value="Genomic_DNA"/>
</dbReference>
<proteinExistence type="predicted"/>
<dbReference type="Proteomes" id="UP000244093">
    <property type="component" value="Unassembled WGS sequence"/>
</dbReference>
<protein>
    <submittedName>
        <fullName evidence="1">Methylaspartate mutase</fullName>
    </submittedName>
</protein>
<name>A0A2R7Y9X1_9CREN</name>
<dbReference type="InterPro" id="IPR006230">
    <property type="entry name" value="MutL"/>
</dbReference>
<evidence type="ECO:0000313" key="1">
    <source>
        <dbReference type="EMBL" id="PUA33652.1"/>
    </source>
</evidence>
<accession>A0A2R7Y9X1</accession>
<comment type="caution">
    <text evidence="1">The sequence shown here is derived from an EMBL/GenBank/DDBJ whole genome shotgun (WGS) entry which is preliminary data.</text>
</comment>
<gene>
    <name evidence="1" type="ORF">B7O98_04370</name>
</gene>
<dbReference type="AlphaFoldDB" id="A0A2R7Y9X1"/>